<dbReference type="InterPro" id="IPR053239">
    <property type="entry name" value="Dual_spec_PTase"/>
</dbReference>
<dbReference type="GO" id="GO:0033260">
    <property type="term" value="P:nuclear DNA replication"/>
    <property type="evidence" value="ECO:0007669"/>
    <property type="project" value="InterPro"/>
</dbReference>
<dbReference type="CDD" id="cd14516">
    <property type="entry name" value="DSP_fungal_PPS1"/>
    <property type="match status" value="1"/>
</dbReference>
<evidence type="ECO:0000259" key="4">
    <source>
        <dbReference type="PROSITE" id="PS50054"/>
    </source>
</evidence>
<keyword evidence="2" id="KW-0904">Protein phosphatase</keyword>
<protein>
    <submittedName>
        <fullName evidence="6">Uncharacterized protein</fullName>
    </submittedName>
</protein>
<dbReference type="Proteomes" id="UP000788993">
    <property type="component" value="Unassembled WGS sequence"/>
</dbReference>
<proteinExistence type="predicted"/>
<dbReference type="SMART" id="SM00195">
    <property type="entry name" value="DSPc"/>
    <property type="match status" value="1"/>
</dbReference>
<dbReference type="InterPro" id="IPR047949">
    <property type="entry name" value="PPS1_DSP"/>
</dbReference>
<feature type="region of interest" description="Disordered" evidence="3">
    <location>
        <begin position="665"/>
        <end position="686"/>
    </location>
</feature>
<gene>
    <name evidence="6" type="ORF">OGATHE_000814</name>
</gene>
<evidence type="ECO:0000256" key="3">
    <source>
        <dbReference type="SAM" id="MobiDB-lite"/>
    </source>
</evidence>
<evidence type="ECO:0000256" key="2">
    <source>
        <dbReference type="ARBA" id="ARBA00022912"/>
    </source>
</evidence>
<dbReference type="GO" id="GO:0005634">
    <property type="term" value="C:nucleus"/>
    <property type="evidence" value="ECO:0007669"/>
    <property type="project" value="GOC"/>
</dbReference>
<dbReference type="PANTHER" id="PTHR47550:SF1">
    <property type="entry name" value="DUAL SPECIFICITY PROTEIN PHOSPHATASE PPS1"/>
    <property type="match status" value="1"/>
</dbReference>
<feature type="domain" description="Tyrosine-protein phosphatase" evidence="4">
    <location>
        <begin position="703"/>
        <end position="875"/>
    </location>
</feature>
<reference evidence="6" key="2">
    <citation type="submission" date="2021-01" db="EMBL/GenBank/DDBJ databases">
        <authorList>
            <person name="Schikora-Tamarit M.A."/>
        </authorList>
    </citation>
    <scope>NUCLEOTIDE SEQUENCE</scope>
    <source>
        <strain evidence="6">NCAIM Y.01608</strain>
    </source>
</reference>
<dbReference type="PANTHER" id="PTHR47550">
    <property type="entry name" value="DUAL SPECIFICITY PROTEIN PHOSPHATASE PPS1"/>
    <property type="match status" value="1"/>
</dbReference>
<dbReference type="InterPro" id="IPR016130">
    <property type="entry name" value="Tyr_Pase_AS"/>
</dbReference>
<evidence type="ECO:0000259" key="5">
    <source>
        <dbReference type="PROSITE" id="PS50056"/>
    </source>
</evidence>
<dbReference type="Gene3D" id="3.90.190.10">
    <property type="entry name" value="Protein tyrosine phosphatase superfamily"/>
    <property type="match status" value="1"/>
</dbReference>
<evidence type="ECO:0000256" key="1">
    <source>
        <dbReference type="ARBA" id="ARBA00022801"/>
    </source>
</evidence>
<organism evidence="6 7">
    <name type="scientific">Ogataea polymorpha</name>
    <dbReference type="NCBI Taxonomy" id="460523"/>
    <lineage>
        <taxon>Eukaryota</taxon>
        <taxon>Fungi</taxon>
        <taxon>Dikarya</taxon>
        <taxon>Ascomycota</taxon>
        <taxon>Saccharomycotina</taxon>
        <taxon>Pichiomycetes</taxon>
        <taxon>Pichiales</taxon>
        <taxon>Pichiaceae</taxon>
        <taxon>Ogataea</taxon>
    </lineage>
</organism>
<name>A0A9P8PTJ2_9ASCO</name>
<dbReference type="Pfam" id="PF00782">
    <property type="entry name" value="DSPc"/>
    <property type="match status" value="1"/>
</dbReference>
<feature type="region of interest" description="Disordered" evidence="3">
    <location>
        <begin position="885"/>
        <end position="908"/>
    </location>
</feature>
<dbReference type="PROSITE" id="PS00383">
    <property type="entry name" value="TYR_PHOSPHATASE_1"/>
    <property type="match status" value="1"/>
</dbReference>
<evidence type="ECO:0000313" key="6">
    <source>
        <dbReference type="EMBL" id="KAH3677340.1"/>
    </source>
</evidence>
<dbReference type="SUPFAM" id="SSF52799">
    <property type="entry name" value="(Phosphotyrosine protein) phosphatases II"/>
    <property type="match status" value="2"/>
</dbReference>
<dbReference type="InterPro" id="IPR000340">
    <property type="entry name" value="Dual-sp_phosphatase_cat-dom"/>
</dbReference>
<reference evidence="6" key="1">
    <citation type="journal article" date="2021" name="Open Biol.">
        <title>Shared evolutionary footprints suggest mitochondrial oxidative damage underlies multiple complex I losses in fungi.</title>
        <authorList>
            <person name="Schikora-Tamarit M.A."/>
            <person name="Marcet-Houben M."/>
            <person name="Nosek J."/>
            <person name="Gabaldon T."/>
        </authorList>
    </citation>
    <scope>NUCLEOTIDE SEQUENCE</scope>
    <source>
        <strain evidence="6">NCAIM Y.01608</strain>
    </source>
</reference>
<dbReference type="InterPro" id="IPR000387">
    <property type="entry name" value="Tyr_Pase_dom"/>
</dbReference>
<dbReference type="AlphaFoldDB" id="A0A9P8PTJ2"/>
<feature type="region of interest" description="Disordered" evidence="3">
    <location>
        <begin position="1"/>
        <end position="42"/>
    </location>
</feature>
<keyword evidence="7" id="KW-1185">Reference proteome</keyword>
<evidence type="ECO:0000313" key="7">
    <source>
        <dbReference type="Proteomes" id="UP000788993"/>
    </source>
</evidence>
<dbReference type="InterPro" id="IPR020422">
    <property type="entry name" value="TYR_PHOSPHATASE_DUAL_dom"/>
</dbReference>
<sequence>MNQLEQVEQAVPRSSSHPSPPAPPAPQIRAGAKRANSVSLEDKEKFRSRINSLFKGSFNEGDDYFKKSRSNSLYRPMRSADLGSVFEPDSLYFVNHRTLTTAKECTLISTEELCQFLVRHYTAELPETERMFPWLHGVHKNNAVQLRFLSSLTNQIDSDLQIGVPSNVRGLMPVRSASTSAEANRCDDILAETTGQIKGTVSPHDMLVSVFSVRNVELYLLSILPEDILSSFPIDMLVKDCVSTQLLPLFKDMDPQVGVSLRNFHIQVSKMSNISDLVVYCFNDDHERSVRLSKKEDSWNGKCKCASLARLLHIAQLMYASDHPELAQPGQRKLYNTFVLDDVKLNMLEAANLLSIPLLNPDASSKATGDLCSEYDIEVFNNWDSNYLYREKLEISKMSSATEVLDNVWFGNTTDFECLHIQLNSGKKPASVDLKSSNFPLHCDPSNTVVILKKNDLAQRPIREVDAKLITFPRAHWKLFVHCIDGARFPTPMELRTVISSIGYLQQIYLEFPPSGSVEIADLSEEDILCIVNVCKLLCFQCTKDFPGLLYCSDGYTETSLLGLCFIMYSQKIGIDEAIIRLHMQYGRPFFIFKSDYLLLQKLEPIILKFAQHKGDKLTLEDDRGVVKSFLLAPKHVRHKATLDMSFNSVLHTATGQHVVHLREQQKRRAKDLDSDTESTSSLSSAGTDLEVSGLCESVAGSIPSRVLPHLYLGSLSHASSLRLLKELGINYVVSVGEHVPWLDDLEYATGTTESGCEIFKICSDQKVDGSDCGVEEVMRINNINDDGIGTLTTTINDALDFIDKCYESNGKVLVHCQVGVSRSATVCIAEVMKRINVSLPRAYLYVRVRRLNVIIQPNLKLMYELFKWEELFMRSKLKKRQFSVSSQSSNGQSNNSTFSTNHSGRSSFSNSVGSVSSTFISSSARDKPRFSLAGYETAISEEADEFDIRHLDLGPEDVISNTPGFIREVDWYIFCREIFNLNRAYIKPGK</sequence>
<dbReference type="PROSITE" id="PS50056">
    <property type="entry name" value="TYR_PHOSPHATASE_2"/>
    <property type="match status" value="1"/>
</dbReference>
<feature type="compositionally biased region" description="Basic and acidic residues" evidence="3">
    <location>
        <begin position="665"/>
        <end position="674"/>
    </location>
</feature>
<dbReference type="PROSITE" id="PS50054">
    <property type="entry name" value="TYR_PHOSPHATASE_DUAL"/>
    <property type="match status" value="1"/>
</dbReference>
<feature type="domain" description="Tyrosine specific protein phosphatases" evidence="5">
    <location>
        <begin position="797"/>
        <end position="862"/>
    </location>
</feature>
<comment type="caution">
    <text evidence="6">The sequence shown here is derived from an EMBL/GenBank/DDBJ whole genome shotgun (WGS) entry which is preliminary data.</text>
</comment>
<accession>A0A9P8PTJ2</accession>
<dbReference type="GO" id="GO:0008138">
    <property type="term" value="F:protein tyrosine/serine/threonine phosphatase activity"/>
    <property type="evidence" value="ECO:0007669"/>
    <property type="project" value="InterPro"/>
</dbReference>
<dbReference type="InterPro" id="IPR029021">
    <property type="entry name" value="Prot-tyrosine_phosphatase-like"/>
</dbReference>
<dbReference type="EMBL" id="JAEUBD010000108">
    <property type="protein sequence ID" value="KAH3677340.1"/>
    <property type="molecule type" value="Genomic_DNA"/>
</dbReference>
<keyword evidence="1" id="KW-0378">Hydrolase</keyword>